<dbReference type="PANTHER" id="PTHR11922">
    <property type="entry name" value="GMP SYNTHASE-RELATED"/>
    <property type="match status" value="1"/>
</dbReference>
<dbReference type="GO" id="GO:0005829">
    <property type="term" value="C:cytosol"/>
    <property type="evidence" value="ECO:0007669"/>
    <property type="project" value="TreeGrafter"/>
</dbReference>
<dbReference type="SUPFAM" id="SSF54810">
    <property type="entry name" value="GMP synthetase C-terminal dimerisation domain"/>
    <property type="match status" value="1"/>
</dbReference>
<dbReference type="Pfam" id="PF02540">
    <property type="entry name" value="NAD_synthase"/>
    <property type="match status" value="1"/>
</dbReference>
<dbReference type="Gene3D" id="3.40.50.620">
    <property type="entry name" value="HUPs"/>
    <property type="match status" value="1"/>
</dbReference>
<reference evidence="12 13" key="1">
    <citation type="journal article" date="2016" name="Nat. Commun.">
        <title>Thousands of microbial genomes shed light on interconnected biogeochemical processes in an aquifer system.</title>
        <authorList>
            <person name="Anantharaman K."/>
            <person name="Brown C.T."/>
            <person name="Hug L.A."/>
            <person name="Sharon I."/>
            <person name="Castelle C.J."/>
            <person name="Probst A.J."/>
            <person name="Thomas B.C."/>
            <person name="Singh A."/>
            <person name="Wilkins M.J."/>
            <person name="Karaoz U."/>
            <person name="Brodie E.L."/>
            <person name="Williams K.H."/>
            <person name="Hubbard S.S."/>
            <person name="Banfield J.F."/>
        </authorList>
    </citation>
    <scope>NUCLEOTIDE SEQUENCE [LARGE SCALE GENOMIC DNA]</scope>
</reference>
<name>A0A1G2KVV9_9BACT</name>
<evidence type="ECO:0000256" key="3">
    <source>
        <dbReference type="ARBA" id="ARBA00012746"/>
    </source>
</evidence>
<dbReference type="UniPathway" id="UPA00189">
    <property type="reaction ID" value="UER00296"/>
</dbReference>
<dbReference type="GO" id="GO:0005524">
    <property type="term" value="F:ATP binding"/>
    <property type="evidence" value="ECO:0007669"/>
    <property type="project" value="UniProtKB-UniRule"/>
</dbReference>
<dbReference type="PROSITE" id="PS51553">
    <property type="entry name" value="GMPS_ATP_PPASE"/>
    <property type="match status" value="1"/>
</dbReference>
<dbReference type="Proteomes" id="UP000178510">
    <property type="component" value="Unassembled WGS sequence"/>
</dbReference>
<dbReference type="AlphaFoldDB" id="A0A1G2KVV9"/>
<dbReference type="Gene3D" id="3.30.300.10">
    <property type="match status" value="1"/>
</dbReference>
<accession>A0A1G2KVV9</accession>
<evidence type="ECO:0000256" key="6">
    <source>
        <dbReference type="ARBA" id="ARBA00022749"/>
    </source>
</evidence>
<comment type="function">
    <text evidence="1">Catalyzes the synthesis of GMP from XMP.</text>
</comment>
<evidence type="ECO:0000259" key="11">
    <source>
        <dbReference type="PROSITE" id="PS51553"/>
    </source>
</evidence>
<dbReference type="InterPro" id="IPR001674">
    <property type="entry name" value="GMP_synth_C"/>
</dbReference>
<gene>
    <name evidence="12" type="ORF">A3J58_00340</name>
</gene>
<organism evidence="12 13">
    <name type="scientific">Candidatus Sungbacteria bacterium RIFCSPHIGHO2_02_FULL_52_23</name>
    <dbReference type="NCBI Taxonomy" id="1802274"/>
    <lineage>
        <taxon>Bacteria</taxon>
        <taxon>Candidatus Sungiibacteriota</taxon>
    </lineage>
</organism>
<dbReference type="InterPro" id="IPR022310">
    <property type="entry name" value="NAD/GMP_synthase"/>
</dbReference>
<dbReference type="InterPro" id="IPR029062">
    <property type="entry name" value="Class_I_gatase-like"/>
</dbReference>
<keyword evidence="6 10" id="KW-0332">GMP biosynthesis</keyword>
<evidence type="ECO:0000256" key="2">
    <source>
        <dbReference type="ARBA" id="ARBA00005153"/>
    </source>
</evidence>
<evidence type="ECO:0000256" key="10">
    <source>
        <dbReference type="PROSITE-ProRule" id="PRU00886"/>
    </source>
</evidence>
<keyword evidence="9" id="KW-0315">Glutamine amidotransferase</keyword>
<dbReference type="PRINTS" id="PR00099">
    <property type="entry name" value="CPSGATASE"/>
</dbReference>
<evidence type="ECO:0000313" key="13">
    <source>
        <dbReference type="Proteomes" id="UP000178510"/>
    </source>
</evidence>
<comment type="pathway">
    <text evidence="2">Purine metabolism; GMP biosynthesis; GMP from XMP (L-Gln route): step 1/1.</text>
</comment>
<evidence type="ECO:0000256" key="5">
    <source>
        <dbReference type="ARBA" id="ARBA00022741"/>
    </source>
</evidence>
<evidence type="ECO:0000256" key="1">
    <source>
        <dbReference type="ARBA" id="ARBA00002332"/>
    </source>
</evidence>
<dbReference type="InterPro" id="IPR025777">
    <property type="entry name" value="GMPS_ATP_PPase_dom"/>
</dbReference>
<evidence type="ECO:0000256" key="9">
    <source>
        <dbReference type="ARBA" id="ARBA00022962"/>
    </source>
</evidence>
<evidence type="ECO:0000256" key="8">
    <source>
        <dbReference type="ARBA" id="ARBA00022840"/>
    </source>
</evidence>
<keyword evidence="7 10" id="KW-0658">Purine biosynthesis</keyword>
<comment type="caution">
    <text evidence="12">The sequence shown here is derived from an EMBL/GenBank/DDBJ whole genome shotgun (WGS) entry which is preliminary data.</text>
</comment>
<evidence type="ECO:0000256" key="7">
    <source>
        <dbReference type="ARBA" id="ARBA00022755"/>
    </source>
</evidence>
<dbReference type="InterPro" id="IPR014729">
    <property type="entry name" value="Rossmann-like_a/b/a_fold"/>
</dbReference>
<keyword evidence="5 10" id="KW-0547">Nucleotide-binding</keyword>
<dbReference type="SUPFAM" id="SSF52317">
    <property type="entry name" value="Class I glutamine amidotransferase-like"/>
    <property type="match status" value="1"/>
</dbReference>
<dbReference type="PANTHER" id="PTHR11922:SF2">
    <property type="entry name" value="GMP SYNTHASE [GLUTAMINE-HYDROLYZING]"/>
    <property type="match status" value="1"/>
</dbReference>
<dbReference type="Gene3D" id="3.40.50.880">
    <property type="match status" value="1"/>
</dbReference>
<dbReference type="SUPFAM" id="SSF52402">
    <property type="entry name" value="Adenine nucleotide alpha hydrolases-like"/>
    <property type="match status" value="1"/>
</dbReference>
<dbReference type="Pfam" id="PF00117">
    <property type="entry name" value="GATase"/>
    <property type="match status" value="1"/>
</dbReference>
<proteinExistence type="predicted"/>
<evidence type="ECO:0000313" key="12">
    <source>
        <dbReference type="EMBL" id="OHA03575.1"/>
    </source>
</evidence>
<dbReference type="Pfam" id="PF00958">
    <property type="entry name" value="GMP_synt_C"/>
    <property type="match status" value="1"/>
</dbReference>
<feature type="binding site" evidence="10">
    <location>
        <begin position="235"/>
        <end position="241"/>
    </location>
    <ligand>
        <name>ATP</name>
        <dbReference type="ChEBI" id="CHEBI:30616"/>
    </ligand>
</feature>
<sequence length="534" mass="59434">MPVHHRFYSGTREYAQVVILECGSKSTPLIAGVCRDAGVCTRTMAPADFEHYAAASIPKAVFVSGGPDSVYDFAALQIPYGLLMYLNHNHGTAIFGICYGAQALAHAAGGKVKKASFAEVGTHMLKMKHVIGGYLGGPVVMNHSDEIASLPFGWERWGSTERSAYALFGTDNILCTLFHPEMGDTQDGEKLIAHFLYSLARCRQDHTTGPEAFVADAIPFISDAAPEGGMVVGVSGGVDSAVTLELCRQVLGRERVYGIHVDNGFLCEGETEEVRRLLGEDGMIYEDAARLFWRTCERINWRNRHEKDYFSELRQKVGERFISVFEKRARRIGGIRYLGQGTNFSDIQETNTGLVRHHNVGGLPDRMELEVVEPLAGLHKFEIREVAEYLGLDQEIVWRQPSPGPANSLRMWPPVTRAKASPVARANRILEEEVRRYYPDPRDRPSQYYAALISGRMAGIVGDKEVYGYAILVRAVKRNPRESYASAEPFSFPDDLWRTIDTRIRAEVVLQDGMPIVAVCWHGTGKPPARIECH</sequence>
<evidence type="ECO:0000256" key="4">
    <source>
        <dbReference type="ARBA" id="ARBA00022598"/>
    </source>
</evidence>
<dbReference type="EC" id="6.3.5.2" evidence="3"/>
<keyword evidence="4" id="KW-0436">Ligase</keyword>
<dbReference type="STRING" id="1802274.A3J58_00340"/>
<dbReference type="InterPro" id="IPR017926">
    <property type="entry name" value="GATASE"/>
</dbReference>
<keyword evidence="8 10" id="KW-0067">ATP-binding</keyword>
<dbReference type="PROSITE" id="PS51273">
    <property type="entry name" value="GATASE_TYPE_1"/>
    <property type="match status" value="1"/>
</dbReference>
<dbReference type="GO" id="GO:0003921">
    <property type="term" value="F:GMP synthase activity"/>
    <property type="evidence" value="ECO:0007669"/>
    <property type="project" value="InterPro"/>
</dbReference>
<dbReference type="EMBL" id="MHQM01000023">
    <property type="protein sequence ID" value="OHA03575.1"/>
    <property type="molecule type" value="Genomic_DNA"/>
</dbReference>
<protein>
    <recommendedName>
        <fullName evidence="3">GMP synthase (glutamine-hydrolyzing)</fullName>
        <ecNumber evidence="3">6.3.5.2</ecNumber>
    </recommendedName>
</protein>
<feature type="domain" description="GMPS ATP-PPase" evidence="11">
    <location>
        <begin position="208"/>
        <end position="399"/>
    </location>
</feature>